<feature type="region of interest" description="Disordered" evidence="1">
    <location>
        <begin position="26"/>
        <end position="52"/>
    </location>
</feature>
<keyword evidence="2" id="KW-1133">Transmembrane helix</keyword>
<evidence type="ECO:0000256" key="1">
    <source>
        <dbReference type="SAM" id="MobiDB-lite"/>
    </source>
</evidence>
<keyword evidence="2" id="KW-0472">Membrane</keyword>
<keyword evidence="2" id="KW-0812">Transmembrane</keyword>
<evidence type="ECO:0000313" key="3">
    <source>
        <dbReference type="EMBL" id="OIR12695.1"/>
    </source>
</evidence>
<organism evidence="3">
    <name type="scientific">mine drainage metagenome</name>
    <dbReference type="NCBI Taxonomy" id="410659"/>
    <lineage>
        <taxon>unclassified sequences</taxon>
        <taxon>metagenomes</taxon>
        <taxon>ecological metagenomes</taxon>
    </lineage>
</organism>
<name>A0A1J5SW42_9ZZZZ</name>
<evidence type="ECO:0000256" key="2">
    <source>
        <dbReference type="SAM" id="Phobius"/>
    </source>
</evidence>
<feature type="transmembrane region" description="Helical" evidence="2">
    <location>
        <begin position="7"/>
        <end position="25"/>
    </location>
</feature>
<dbReference type="EMBL" id="MLJW01000016">
    <property type="protein sequence ID" value="OIR12695.1"/>
    <property type="molecule type" value="Genomic_DNA"/>
</dbReference>
<reference evidence="3" key="1">
    <citation type="submission" date="2016-10" db="EMBL/GenBank/DDBJ databases">
        <title>Sequence of Gallionella enrichment culture.</title>
        <authorList>
            <person name="Poehlein A."/>
            <person name="Muehling M."/>
            <person name="Daniel R."/>
        </authorList>
    </citation>
    <scope>NUCLEOTIDE SEQUENCE</scope>
</reference>
<feature type="compositionally biased region" description="Polar residues" evidence="1">
    <location>
        <begin position="26"/>
        <end position="38"/>
    </location>
</feature>
<sequence length="52" mass="5784">MSKVYEALFLSWVLSASYLFVGFFGSSSKAPEQNSNKVTGDYEGITKKGREK</sequence>
<proteinExistence type="predicted"/>
<dbReference type="AlphaFoldDB" id="A0A1J5SW42"/>
<protein>
    <submittedName>
        <fullName evidence="3">Uncharacterized protein</fullName>
    </submittedName>
</protein>
<comment type="caution">
    <text evidence="3">The sequence shown here is derived from an EMBL/GenBank/DDBJ whole genome shotgun (WGS) entry which is preliminary data.</text>
</comment>
<accession>A0A1J5SW42</accession>
<gene>
    <name evidence="3" type="ORF">GALL_57620</name>
</gene>